<dbReference type="eggNOG" id="COG3213">
    <property type="taxonomic scope" value="Bacteria"/>
</dbReference>
<protein>
    <submittedName>
        <fullName evidence="2">NnrS family protein</fullName>
    </submittedName>
</protein>
<feature type="transmembrane region" description="Helical" evidence="1">
    <location>
        <begin position="150"/>
        <end position="170"/>
    </location>
</feature>
<feature type="transmembrane region" description="Helical" evidence="1">
    <location>
        <begin position="39"/>
        <end position="57"/>
    </location>
</feature>
<dbReference type="STRING" id="1116472.MGMO_176c00070"/>
<feature type="transmembrane region" description="Helical" evidence="1">
    <location>
        <begin position="309"/>
        <end position="331"/>
    </location>
</feature>
<dbReference type="EMBL" id="AYLO01000161">
    <property type="protein sequence ID" value="ESS66796.1"/>
    <property type="molecule type" value="Genomic_DNA"/>
</dbReference>
<feature type="transmembrane region" description="Helical" evidence="1">
    <location>
        <begin position="243"/>
        <end position="270"/>
    </location>
</feature>
<reference evidence="2 3" key="1">
    <citation type="journal article" date="2013" name="Genome Announc.">
        <title>Draft Genome Sequence of the Methanotrophic Gammaproteobacterium Methyloglobulus morosus DSM 22980 Strain KoM1.</title>
        <authorList>
            <person name="Poehlein A."/>
            <person name="Deutzmann J.S."/>
            <person name="Daniel R."/>
            <person name="Simeonova D.D."/>
        </authorList>
    </citation>
    <scope>NUCLEOTIDE SEQUENCE [LARGE SCALE GENOMIC DNA]</scope>
    <source>
        <strain evidence="2 3">KoM1</strain>
    </source>
</reference>
<gene>
    <name evidence="2" type="ORF">MGMO_176c00070</name>
</gene>
<feature type="transmembrane region" description="Helical" evidence="1">
    <location>
        <begin position="215"/>
        <end position="236"/>
    </location>
</feature>
<keyword evidence="1" id="KW-1133">Transmembrane helix</keyword>
<dbReference type="OrthoDB" id="9770040at2"/>
<evidence type="ECO:0000256" key="1">
    <source>
        <dbReference type="SAM" id="Phobius"/>
    </source>
</evidence>
<keyword evidence="1" id="KW-0812">Transmembrane</keyword>
<name>V5DH93_9GAMM</name>
<evidence type="ECO:0000313" key="3">
    <source>
        <dbReference type="Proteomes" id="UP000017842"/>
    </source>
</evidence>
<feature type="transmembrane region" description="Helical" evidence="1">
    <location>
        <begin position="92"/>
        <end position="109"/>
    </location>
</feature>
<keyword evidence="3" id="KW-1185">Reference proteome</keyword>
<sequence>MLAGLSGLILIPLWNAILKGTLATENYYTSTYWHAHEMLLGYGGAVIAGFLLTAVKNWTGKPTLTGDKLAGLCLLWLYGRIVPFYSGLLPDILIALIDLAFLPLLAYHVTKPIVETKQYRNLIFTGLLLLLTLGNILVHCEMLGFKTNTAWFGLQLIVDTVIVLILVMAGRVFPFFTERGLPGTLAIRNPQLDNGSIASAILVFGLQMLGVSGTFLALSAVLAVIINSARIAGWYIQKIWYVPLLWVLYVGYGWIIFGFALTALSAYSMVQPSLPLHAFTLGGIGTLTLGMMARVALGHTGRALRASNAIAVAFVLINVAVFFRVVLPIAMPDWYQTLIYGSTLAWLAAFSLFIFVYGPILTGQRIDGQEG</sequence>
<dbReference type="AlphaFoldDB" id="V5DH93"/>
<feature type="transmembrane region" description="Helical" evidence="1">
    <location>
        <begin position="121"/>
        <end position="138"/>
    </location>
</feature>
<feature type="transmembrane region" description="Helical" evidence="1">
    <location>
        <begin position="337"/>
        <end position="357"/>
    </location>
</feature>
<dbReference type="PATRIC" id="fig|1116472.3.peg.3928"/>
<dbReference type="InterPro" id="IPR010266">
    <property type="entry name" value="NnrS"/>
</dbReference>
<organism evidence="2 3">
    <name type="scientific">Methyloglobulus morosus KoM1</name>
    <dbReference type="NCBI Taxonomy" id="1116472"/>
    <lineage>
        <taxon>Bacteria</taxon>
        <taxon>Pseudomonadati</taxon>
        <taxon>Pseudomonadota</taxon>
        <taxon>Gammaproteobacteria</taxon>
        <taxon>Methylococcales</taxon>
        <taxon>Methylococcaceae</taxon>
        <taxon>Methyloglobulus</taxon>
    </lineage>
</organism>
<proteinExistence type="predicted"/>
<dbReference type="Proteomes" id="UP000017842">
    <property type="component" value="Unassembled WGS sequence"/>
</dbReference>
<dbReference type="Pfam" id="PF05940">
    <property type="entry name" value="NnrS"/>
    <property type="match status" value="1"/>
</dbReference>
<keyword evidence="1" id="KW-0472">Membrane</keyword>
<feature type="transmembrane region" description="Helical" evidence="1">
    <location>
        <begin position="276"/>
        <end position="297"/>
    </location>
</feature>
<evidence type="ECO:0000313" key="2">
    <source>
        <dbReference type="EMBL" id="ESS66796.1"/>
    </source>
</evidence>
<comment type="caution">
    <text evidence="2">The sequence shown here is derived from an EMBL/GenBank/DDBJ whole genome shotgun (WGS) entry which is preliminary data.</text>
</comment>
<accession>V5DH93</accession>